<feature type="compositionally biased region" description="Basic and acidic residues" evidence="1">
    <location>
        <begin position="49"/>
        <end position="60"/>
    </location>
</feature>
<name>A0A6J4I3X4_9ACTN</name>
<feature type="region of interest" description="Disordered" evidence="1">
    <location>
        <begin position="1"/>
        <end position="318"/>
    </location>
</feature>
<proteinExistence type="predicted"/>
<evidence type="ECO:0000313" key="2">
    <source>
        <dbReference type="EMBL" id="CAA9241578.1"/>
    </source>
</evidence>
<feature type="compositionally biased region" description="Basic residues" evidence="1">
    <location>
        <begin position="1"/>
        <end position="13"/>
    </location>
</feature>
<dbReference type="EMBL" id="CADCTB010000108">
    <property type="protein sequence ID" value="CAA9241578.1"/>
    <property type="molecule type" value="Genomic_DNA"/>
</dbReference>
<feature type="compositionally biased region" description="Basic residues" evidence="1">
    <location>
        <begin position="77"/>
        <end position="99"/>
    </location>
</feature>
<gene>
    <name evidence="2" type="ORF">AVDCRST_MAG10-1623</name>
</gene>
<accession>A0A6J4I3X4</accession>
<dbReference type="AlphaFoldDB" id="A0A6J4I3X4"/>
<organism evidence="2">
    <name type="scientific">uncultured Acidimicrobiales bacterium</name>
    <dbReference type="NCBI Taxonomy" id="310071"/>
    <lineage>
        <taxon>Bacteria</taxon>
        <taxon>Bacillati</taxon>
        <taxon>Actinomycetota</taxon>
        <taxon>Acidimicrobiia</taxon>
        <taxon>Acidimicrobiales</taxon>
        <taxon>environmental samples</taxon>
    </lineage>
</organism>
<feature type="compositionally biased region" description="Basic and acidic residues" evidence="1">
    <location>
        <begin position="147"/>
        <end position="162"/>
    </location>
</feature>
<feature type="compositionally biased region" description="Low complexity" evidence="1">
    <location>
        <begin position="100"/>
        <end position="132"/>
    </location>
</feature>
<protein>
    <submittedName>
        <fullName evidence="2">Uncharacterized protein</fullName>
    </submittedName>
</protein>
<feature type="non-terminal residue" evidence="2">
    <location>
        <position position="1"/>
    </location>
</feature>
<feature type="compositionally biased region" description="Basic residues" evidence="1">
    <location>
        <begin position="175"/>
        <end position="184"/>
    </location>
</feature>
<reference evidence="2" key="1">
    <citation type="submission" date="2020-02" db="EMBL/GenBank/DDBJ databases">
        <authorList>
            <person name="Meier V. D."/>
        </authorList>
    </citation>
    <scope>NUCLEOTIDE SEQUENCE</scope>
    <source>
        <strain evidence="2">AVDCRST_MAG10</strain>
    </source>
</reference>
<sequence>ERCRRRRRPRRQAGPRQGGGQHGPCLPPGRDRRGGPAPGRDQAGRRGGQRLDDARHDRPPVVRAGPGARRDPVRVLHAGHRVGRHRARPRRHRRRRRRLPGQARAPLRPPASAHGGRAGDRAAPPAGRAPARARAEQRRPRRLRPAGHADRPGQPVEDERGPGDLPVPAGPLPRVLRRGPLRHRPFQDAERHRRAPGRGQGAARGGHRHPARAARSGHGIPVRRRGAARGPAGGSAPGRRRRRPHPQGGRARGNPASGAAGPRDGRDGKCGRGRGRGRGRVFPAGCRLRPVQGQVVGTEPDVRRRPLVRHPGADAVAM</sequence>
<evidence type="ECO:0000256" key="1">
    <source>
        <dbReference type="SAM" id="MobiDB-lite"/>
    </source>
</evidence>
<feature type="non-terminal residue" evidence="2">
    <location>
        <position position="318"/>
    </location>
</feature>